<feature type="compositionally biased region" description="Basic and acidic residues" evidence="3">
    <location>
        <begin position="110"/>
        <end position="126"/>
    </location>
</feature>
<name>A0A177A9P2_9PEZI</name>
<feature type="compositionally biased region" description="Basic and acidic residues" evidence="3">
    <location>
        <begin position="17"/>
        <end position="46"/>
    </location>
</feature>
<comment type="subcellular location">
    <subcellularLocation>
        <location evidence="1">Cytoplasm</location>
    </subcellularLocation>
</comment>
<keyword evidence="2" id="KW-0963">Cytoplasm</keyword>
<dbReference type="SMART" id="SM01233">
    <property type="entry name" value="HABP4_PAI-RBP1"/>
    <property type="match status" value="1"/>
</dbReference>
<dbReference type="InterPro" id="IPR039764">
    <property type="entry name" value="HABP4/SERBP1-like"/>
</dbReference>
<dbReference type="Gene3D" id="6.10.140.1040">
    <property type="match status" value="1"/>
</dbReference>
<dbReference type="RefSeq" id="XP_024323189.1">
    <property type="nucleotide sequence ID" value="XM_024468844.1"/>
</dbReference>
<dbReference type="EMBL" id="KV441398">
    <property type="protein sequence ID" value="OAF57903.1"/>
    <property type="molecule type" value="Genomic_DNA"/>
</dbReference>
<dbReference type="InterPro" id="IPR006861">
    <property type="entry name" value="HABP4_PAIRBP1-bd"/>
</dbReference>
<dbReference type="VEuPathDB" id="FungiDB:GMDG_00333"/>
<feature type="domain" description="Hyaluronan/mRNA-binding protein" evidence="4">
    <location>
        <begin position="107"/>
        <end position="208"/>
    </location>
</feature>
<proteinExistence type="predicted"/>
<dbReference type="GO" id="GO:0005634">
    <property type="term" value="C:nucleus"/>
    <property type="evidence" value="ECO:0007669"/>
    <property type="project" value="TreeGrafter"/>
</dbReference>
<sequence length="341" mass="35866">MTDTVVSKNLYELLGNNHDEDSDKEPEPPVKVIDRTPARTDKRSAPREAPGAPANAAPRRGPGGNEGAYRDRNAGSANNRTKPTEDRTAGTYGGRGGRGGPRGGRGGPRQNDRHSRAVVGDADKQVAHGWGGETGEAERADEVAGEALAKADGKVALTEDGDAAPVNADGRTPEEEEQDNSVSYADYLIAQAEKLSLSASATRKANEGIKEDKKWASASQFKKTDDEEAFIAAATTKAKRARERKQKEVVEIDQRFVEQPSRDSGRGGRGRGDGPRRGGDRGERGNFRGERGAFRGPRGDGAPRGGRGGPRGGAPRAGGAPRGGAAPINTEDQKAFPSLGA</sequence>
<dbReference type="PANTHER" id="PTHR12299">
    <property type="entry name" value="HYALURONIC ACID-BINDING PROTEIN 4"/>
    <property type="match status" value="1"/>
</dbReference>
<dbReference type="GO" id="GO:0005737">
    <property type="term" value="C:cytoplasm"/>
    <property type="evidence" value="ECO:0007669"/>
    <property type="project" value="UniProtKB-SubCell"/>
</dbReference>
<dbReference type="AlphaFoldDB" id="A0A177A9P2"/>
<dbReference type="eggNOG" id="ENOG502S4DF">
    <property type="taxonomic scope" value="Eukaryota"/>
</dbReference>
<feature type="compositionally biased region" description="Low complexity" evidence="3">
    <location>
        <begin position="47"/>
        <end position="60"/>
    </location>
</feature>
<dbReference type="Pfam" id="PF09598">
    <property type="entry name" value="Stm1_N"/>
    <property type="match status" value="1"/>
</dbReference>
<dbReference type="OrthoDB" id="5426471at2759"/>
<gene>
    <name evidence="5" type="ORF">VC83_05221</name>
</gene>
<evidence type="ECO:0000259" key="4">
    <source>
        <dbReference type="SMART" id="SM01233"/>
    </source>
</evidence>
<evidence type="ECO:0000256" key="2">
    <source>
        <dbReference type="ARBA" id="ARBA00022490"/>
    </source>
</evidence>
<evidence type="ECO:0000256" key="1">
    <source>
        <dbReference type="ARBA" id="ARBA00004496"/>
    </source>
</evidence>
<evidence type="ECO:0000313" key="5">
    <source>
        <dbReference type="EMBL" id="OAF57903.1"/>
    </source>
</evidence>
<accession>A0A177A9P2</accession>
<dbReference type="Pfam" id="PF04774">
    <property type="entry name" value="HABP4_PAI-RBP1"/>
    <property type="match status" value="1"/>
</dbReference>
<evidence type="ECO:0000256" key="3">
    <source>
        <dbReference type="SAM" id="MobiDB-lite"/>
    </source>
</evidence>
<dbReference type="PANTHER" id="PTHR12299:SF17">
    <property type="entry name" value="AT19571P-RELATED"/>
    <property type="match status" value="1"/>
</dbReference>
<feature type="compositionally biased region" description="Basic and acidic residues" evidence="3">
    <location>
        <begin position="204"/>
        <end position="215"/>
    </location>
</feature>
<feature type="compositionally biased region" description="Basic and acidic residues" evidence="3">
    <location>
        <begin position="245"/>
        <end position="293"/>
    </location>
</feature>
<feature type="compositionally biased region" description="Gly residues" evidence="3">
    <location>
        <begin position="91"/>
        <end position="107"/>
    </location>
</feature>
<dbReference type="InterPro" id="IPR019084">
    <property type="entry name" value="STM1-like_N"/>
</dbReference>
<organism evidence="5">
    <name type="scientific">Pseudogymnoascus destructans</name>
    <dbReference type="NCBI Taxonomy" id="655981"/>
    <lineage>
        <taxon>Eukaryota</taxon>
        <taxon>Fungi</taxon>
        <taxon>Dikarya</taxon>
        <taxon>Ascomycota</taxon>
        <taxon>Pezizomycotina</taxon>
        <taxon>Leotiomycetes</taxon>
        <taxon>Thelebolales</taxon>
        <taxon>Thelebolaceae</taxon>
        <taxon>Pseudogymnoascus</taxon>
    </lineage>
</organism>
<feature type="region of interest" description="Disordered" evidence="3">
    <location>
        <begin position="197"/>
        <end position="341"/>
    </location>
</feature>
<dbReference type="Proteomes" id="UP000077154">
    <property type="component" value="Unassembled WGS sequence"/>
</dbReference>
<feature type="region of interest" description="Disordered" evidence="3">
    <location>
        <begin position="1"/>
        <end position="185"/>
    </location>
</feature>
<protein>
    <recommendedName>
        <fullName evidence="4">Hyaluronan/mRNA-binding protein domain-containing protein</fullName>
    </recommendedName>
</protein>
<reference evidence="5" key="1">
    <citation type="submission" date="2016-03" db="EMBL/GenBank/DDBJ databases">
        <title>Updated assembly of Pseudogymnoascus destructans, the fungus causing white-nose syndrome of bats.</title>
        <authorList>
            <person name="Palmer J.M."/>
            <person name="Drees K.P."/>
            <person name="Foster J.T."/>
            <person name="Lindner D.L."/>
        </authorList>
    </citation>
    <scope>NUCLEOTIDE SEQUENCE [LARGE SCALE GENOMIC DNA]</scope>
    <source>
        <strain evidence="5">20631-21</strain>
    </source>
</reference>
<dbReference type="GeneID" id="36288287"/>
<dbReference type="GO" id="GO:0003723">
    <property type="term" value="F:RNA binding"/>
    <property type="evidence" value="ECO:0007669"/>
    <property type="project" value="InterPro"/>
</dbReference>
<feature type="compositionally biased region" description="Gly residues" evidence="3">
    <location>
        <begin position="302"/>
        <end position="322"/>
    </location>
</feature>